<dbReference type="Pfam" id="PF07992">
    <property type="entry name" value="Pyr_redox_2"/>
    <property type="match status" value="1"/>
</dbReference>
<dbReference type="PIRSF" id="PIRSF037495">
    <property type="entry name" value="Opine_OX_OoxA/HcnB"/>
    <property type="match status" value="1"/>
</dbReference>
<dbReference type="Gene3D" id="3.50.50.60">
    <property type="entry name" value="FAD/NAD(P)-binding domain"/>
    <property type="match status" value="2"/>
</dbReference>
<name>A0A2U2BFB4_ALCFA</name>
<dbReference type="InterPro" id="IPR041117">
    <property type="entry name" value="SoxA_A3"/>
</dbReference>
<evidence type="ECO:0000313" key="4">
    <source>
        <dbReference type="EMBL" id="PWE12657.1"/>
    </source>
</evidence>
<reference evidence="4 5" key="1">
    <citation type="submission" date="2018-05" db="EMBL/GenBank/DDBJ databases">
        <title>Genome Sequence of an Efficient Indole-Degrading Bacterium, Alcaligenes sp.YBY.</title>
        <authorList>
            <person name="Yang B."/>
        </authorList>
    </citation>
    <scope>NUCLEOTIDE SEQUENCE [LARGE SCALE GENOMIC DNA]</scope>
    <source>
        <strain evidence="4 5">YBY</strain>
    </source>
</reference>
<reference evidence="4 5" key="2">
    <citation type="submission" date="2018-05" db="EMBL/GenBank/DDBJ databases">
        <authorList>
            <person name="Lanie J.A."/>
            <person name="Ng W.-L."/>
            <person name="Kazmierczak K.M."/>
            <person name="Andrzejewski T.M."/>
            <person name="Davidsen T.M."/>
            <person name="Wayne K.J."/>
            <person name="Tettelin H."/>
            <person name="Glass J.I."/>
            <person name="Rusch D."/>
            <person name="Podicherti R."/>
            <person name="Tsui H.-C.T."/>
            <person name="Winkler M.E."/>
        </authorList>
    </citation>
    <scope>NUCLEOTIDE SEQUENCE [LARGE SCALE GENOMIC DNA]</scope>
    <source>
        <strain evidence="4 5">YBY</strain>
    </source>
</reference>
<organism evidence="4 5">
    <name type="scientific">Alcaligenes faecalis</name>
    <dbReference type="NCBI Taxonomy" id="511"/>
    <lineage>
        <taxon>Bacteria</taxon>
        <taxon>Pseudomonadati</taxon>
        <taxon>Pseudomonadota</taxon>
        <taxon>Betaproteobacteria</taxon>
        <taxon>Burkholderiales</taxon>
        <taxon>Alcaligenaceae</taxon>
        <taxon>Alcaligenes</taxon>
    </lineage>
</organism>
<comment type="caution">
    <text evidence="4">The sequence shown here is derived from an EMBL/GenBank/DDBJ whole genome shotgun (WGS) entry which is preliminary data.</text>
</comment>
<dbReference type="RefSeq" id="WP_109089815.1">
    <property type="nucleotide sequence ID" value="NZ_QEXO01000005.1"/>
</dbReference>
<dbReference type="Pfam" id="PF17806">
    <property type="entry name" value="SO_alpha_A3"/>
    <property type="match status" value="1"/>
</dbReference>
<evidence type="ECO:0000256" key="1">
    <source>
        <dbReference type="ARBA" id="ARBA00023002"/>
    </source>
</evidence>
<dbReference type="InterPro" id="IPR036188">
    <property type="entry name" value="FAD/NAD-bd_sf"/>
</dbReference>
<dbReference type="Proteomes" id="UP000245216">
    <property type="component" value="Unassembled WGS sequence"/>
</dbReference>
<proteinExistence type="predicted"/>
<dbReference type="InterPro" id="IPR051691">
    <property type="entry name" value="Metab_Enz_Cyan_OpOx_G3PDH"/>
</dbReference>
<dbReference type="Gene3D" id="1.10.10.1100">
    <property type="entry name" value="BFD-like [2Fe-2S]-binding domain"/>
    <property type="match status" value="1"/>
</dbReference>
<dbReference type="SUPFAM" id="SSF51905">
    <property type="entry name" value="FAD/NAD(P)-binding domain"/>
    <property type="match status" value="1"/>
</dbReference>
<dbReference type="GO" id="GO:0016491">
    <property type="term" value="F:oxidoreductase activity"/>
    <property type="evidence" value="ECO:0007669"/>
    <property type="project" value="UniProtKB-KW"/>
</dbReference>
<protein>
    <submittedName>
        <fullName evidence="4">FAD/NAD(P)-binding oxidoreductase</fullName>
    </submittedName>
</protein>
<dbReference type="PANTHER" id="PTHR42949:SF3">
    <property type="entry name" value="ANAEROBIC GLYCEROL-3-PHOSPHATE DEHYDROGENASE SUBUNIT B"/>
    <property type="match status" value="1"/>
</dbReference>
<dbReference type="CDD" id="cd19946">
    <property type="entry name" value="GlpA-like_Fer2_BFD-like"/>
    <property type="match status" value="1"/>
</dbReference>
<sequence length="478" mass="51459">MSDILDLLIVGAGPAGLSAARIASSQGLSVAVVDEQPRFGGQVFRQAPEEFAAADPDSMHTYPFSHRLFEWARGTTVVQWHFSTLVWGIFDDPQDEHVRQIGTAGPQGASVLKARRVLIATGAYDLPVAFPGWTLPGVLSAGGVQTMIKSQSLMPGQRFLLVGGHPLLLLVAELLLDAGAQIAEVAIARSLPSMKEMLRATRALPGQSRLVKQLLTILLKLRRHGVPLRFATGIERAHGDEFVQAATLCNVDQNWHAMAGTQRRVEADTVVVGYGLLASTELARQAGCAVRWDSAAGGWLVQHDDRLRSTQSGVLVAGEQTGIAGAFNAHLQGELAAWQCVLELQQPAAVTEIEKTIADLQLRLGRNRRFTDTVIALSAPKLEALAQAITPDTVVCRCEEVTAQEVNQFLDAHPYVADINSIKLACRTGMGMCQGRYCQHTVAQMLASRLGRGIDQVGIYKAQAPVKPVPVAVLANMK</sequence>
<dbReference type="InterPro" id="IPR041854">
    <property type="entry name" value="BFD-like_2Fe2S-bd_dom_sf"/>
</dbReference>
<dbReference type="PANTHER" id="PTHR42949">
    <property type="entry name" value="ANAEROBIC GLYCEROL-3-PHOSPHATE DEHYDROGENASE SUBUNIT B"/>
    <property type="match status" value="1"/>
</dbReference>
<evidence type="ECO:0000259" key="3">
    <source>
        <dbReference type="Pfam" id="PF17806"/>
    </source>
</evidence>
<evidence type="ECO:0000259" key="2">
    <source>
        <dbReference type="Pfam" id="PF07992"/>
    </source>
</evidence>
<dbReference type="PRINTS" id="PR00368">
    <property type="entry name" value="FADPNR"/>
</dbReference>
<feature type="domain" description="SoxA A3" evidence="3">
    <location>
        <begin position="396"/>
        <end position="475"/>
    </location>
</feature>
<dbReference type="AlphaFoldDB" id="A0A2U2BFB4"/>
<dbReference type="PRINTS" id="PR00411">
    <property type="entry name" value="PNDRDTASEI"/>
</dbReference>
<feature type="domain" description="FAD/NAD(P)-binding" evidence="2">
    <location>
        <begin position="6"/>
        <end position="333"/>
    </location>
</feature>
<dbReference type="STRING" id="511.UZ73_10640"/>
<evidence type="ECO:0000313" key="5">
    <source>
        <dbReference type="Proteomes" id="UP000245216"/>
    </source>
</evidence>
<dbReference type="EMBL" id="QEXO01000005">
    <property type="protein sequence ID" value="PWE12657.1"/>
    <property type="molecule type" value="Genomic_DNA"/>
</dbReference>
<dbReference type="InterPro" id="IPR023753">
    <property type="entry name" value="FAD/NAD-binding_dom"/>
</dbReference>
<dbReference type="InterPro" id="IPR017224">
    <property type="entry name" value="Opine_Oxase_asu/HCN_bsu"/>
</dbReference>
<gene>
    <name evidence="4" type="ORF">DF183_17975</name>
</gene>
<accession>A0A2U2BFB4</accession>
<keyword evidence="1" id="KW-0560">Oxidoreductase</keyword>